<dbReference type="SMART" id="SM00382">
    <property type="entry name" value="AAA"/>
    <property type="match status" value="2"/>
</dbReference>
<feature type="domain" description="ABC transporter" evidence="11">
    <location>
        <begin position="458"/>
        <end position="716"/>
    </location>
</feature>
<dbReference type="OrthoDB" id="6500128at2759"/>
<dbReference type="InterPro" id="IPR017871">
    <property type="entry name" value="ABC_transporter-like_CS"/>
</dbReference>
<evidence type="ECO:0000259" key="12">
    <source>
        <dbReference type="PROSITE" id="PS50929"/>
    </source>
</evidence>
<evidence type="ECO:0000256" key="9">
    <source>
        <dbReference type="SAM" id="MobiDB-lite"/>
    </source>
</evidence>
<dbReference type="InterPro" id="IPR003593">
    <property type="entry name" value="AAA+_ATPase"/>
</dbReference>
<evidence type="ECO:0000313" key="13">
    <source>
        <dbReference type="EMBL" id="KEZ39407.1"/>
    </source>
</evidence>
<sequence>MDNSKPSPSEAPVPPPAITTTTPSTPPTASFSLPPPAPTPTPSPAGASLNPGPLAPKTSYTSIQTTTESLPPSAGVSQKPSYASLASTKGLVGAAAPIAGASGTTAAVKPTLADLPESPRSPSSLKKWGAIFKGPQSASQSQASVAPAGSAGSGAGIAAAAPAVAVGPGKVDEKVVAKPAETKKAPTKVDEYKKRFFTFWLGFRMNSLRISANLRLTYLTSVLPQPISMLDALPAGRMTAILTNTANTVQLGIGEKLGSLVTALSLVIIALTIALSHSWKLTLVSASGLVVIAITYGTTMPFMIRKLKSVEESDMAASSIAGEALNSVRMVAACGAEAKMAERYAGWVRESRKRGAGMAKIVAIQQAIVFFTIYATYALTFYFAIKMYLNFEIPSVGTLVIVLMCTMMIIASVSGLAAPISAAIRSSIAAKALFNGIDIPKPHLGGKKAPEVSARGDIVLTNVNFTYPARHDRKVLITVNLRIPAGKTTAIVGPSGSGKSTIVGLIERWYELDGDWKTNLKTYYFRNGRITCGGVDLKEMDLRWWRSQIGLVQQEPFLFNDTIQKNIEYGLVGTIWEDAPQEKKTTLVKKACREAFADEFISRLPEGFQTQVGDGGIKLSGGQRQRLAIARALIRSPKILILDEATSAIDVRSEQIVQAALERASQGRTTITIAHRLSTVRKADNIVVLAKGKVVQQGTHEQLMAQVGGAYWKLATAQKMNLGEDEDEEDKYKWVRSLERVSLAEMLILGDKHKSMDLMESDATTTSGETKDGGEGEYVPKGFFGSFGTLIVEQGKKWPWYTALLFGALIAGACTPIQAFLFANALTGFYLWGEALRAHINFWCLMFTALAGAVGLGYCILGGSATTLAFKITATYRKEYFKNIISKPISFFDTDDHSPGALTALIATDPSQLQQLLGTNMGFALISVLAVTGCIILSFYFGWKLALAALGGSLPLVLAAGFYRIRYESKFEKTNRTVFGESARFSTEAVGAARTVTAFTMEEGILDRYEDLLNRHLDKAWHKAKYSTLVFAASDGMQLLCMAFMLWYGGKLLAEGEYVTFQYLVVYIAVMQGGMAAGQWLSYAPNIAQATAAANRILASRPPRQGTVEKQVSRKGKDEDKSFEAGVDSDSQRGVRVEFLNVWFRYPTRDAPVLNGLNLTIKQGQFAAIVGASGAGKTSIVSLLERFYSVNAGAIYLNDTDISTIPLQTYRQSISLVAQESNLFSGTIRENILAGVPDPSTISESTLHEVCTSVEMHDFIISLPEGYETRVGQKGVLLSGGQRQRIAIARALVRRPKLLLLDEATASLDSEVERAIQKVFERMKGARTMVVVAHRLATVQNADVIFVLSEGQVVERGTHVELLAMRGAYHRMCIAQALDR</sequence>
<evidence type="ECO:0000256" key="1">
    <source>
        <dbReference type="ARBA" id="ARBA00004141"/>
    </source>
</evidence>
<feature type="region of interest" description="Disordered" evidence="9">
    <location>
        <begin position="1"/>
        <end position="82"/>
    </location>
</feature>
<evidence type="ECO:0000259" key="11">
    <source>
        <dbReference type="PROSITE" id="PS50893"/>
    </source>
</evidence>
<evidence type="ECO:0000256" key="4">
    <source>
        <dbReference type="ARBA" id="ARBA00022692"/>
    </source>
</evidence>
<evidence type="ECO:0008006" key="15">
    <source>
        <dbReference type="Google" id="ProtNLM"/>
    </source>
</evidence>
<comment type="subcellular location">
    <subcellularLocation>
        <location evidence="2">Endomembrane system</location>
    </subcellularLocation>
    <subcellularLocation>
        <location evidence="1">Membrane</location>
        <topology evidence="1">Multi-pass membrane protein</topology>
    </subcellularLocation>
</comment>
<evidence type="ECO:0000256" key="8">
    <source>
        <dbReference type="ARBA" id="ARBA00023136"/>
    </source>
</evidence>
<dbReference type="VEuPathDB" id="FungiDB:SAPIO_CDS10116"/>
<reference evidence="13 14" key="1">
    <citation type="journal article" date="2014" name="Genome Announc.">
        <title>Draft genome sequence of the pathogenic fungus Scedosporium apiospermum.</title>
        <authorList>
            <person name="Vandeputte P."/>
            <person name="Ghamrawi S."/>
            <person name="Rechenmann M."/>
            <person name="Iltis A."/>
            <person name="Giraud S."/>
            <person name="Fleury M."/>
            <person name="Thornton C."/>
            <person name="Delhaes L."/>
            <person name="Meyer W."/>
            <person name="Papon N."/>
            <person name="Bouchara J.P."/>
        </authorList>
    </citation>
    <scope>NUCLEOTIDE SEQUENCE [LARGE SCALE GENOMIC DNA]</scope>
    <source>
        <strain evidence="13 14">IHEM 14462</strain>
    </source>
</reference>
<keyword evidence="8 10" id="KW-0472">Membrane</keyword>
<feature type="compositionally biased region" description="Polar residues" evidence="9">
    <location>
        <begin position="58"/>
        <end position="82"/>
    </location>
</feature>
<accession>A0A084FWE5</accession>
<dbReference type="RefSeq" id="XP_016639206.1">
    <property type="nucleotide sequence ID" value="XM_016783766.1"/>
</dbReference>
<feature type="transmembrane region" description="Helical" evidence="10">
    <location>
        <begin position="800"/>
        <end position="820"/>
    </location>
</feature>
<keyword evidence="14" id="KW-1185">Reference proteome</keyword>
<feature type="transmembrane region" description="Helical" evidence="10">
    <location>
        <begin position="397"/>
        <end position="418"/>
    </location>
</feature>
<dbReference type="HOGENOM" id="CLU_000604_17_8_1"/>
<name>A0A084FWE5_PSEDA</name>
<keyword evidence="7 10" id="KW-1133">Transmembrane helix</keyword>
<evidence type="ECO:0000256" key="7">
    <source>
        <dbReference type="ARBA" id="ARBA00022989"/>
    </source>
</evidence>
<evidence type="ECO:0000256" key="5">
    <source>
        <dbReference type="ARBA" id="ARBA00022741"/>
    </source>
</evidence>
<feature type="transmembrane region" description="Helical" evidence="10">
    <location>
        <begin position="1029"/>
        <end position="1049"/>
    </location>
</feature>
<dbReference type="CDD" id="cd18578">
    <property type="entry name" value="ABC_6TM_Pgp_ABCB1_D2_like"/>
    <property type="match status" value="1"/>
</dbReference>
<dbReference type="OMA" id="WYEMDGD"/>
<dbReference type="SUPFAM" id="SSF52540">
    <property type="entry name" value="P-loop containing nucleoside triphosphate hydrolases"/>
    <property type="match status" value="2"/>
</dbReference>
<feature type="domain" description="ABC transmembrane type-1" evidence="12">
    <location>
        <begin position="803"/>
        <end position="1089"/>
    </location>
</feature>
<comment type="caution">
    <text evidence="13">The sequence shown here is derived from an EMBL/GenBank/DDBJ whole genome shotgun (WGS) entry which is preliminary data.</text>
</comment>
<dbReference type="Gene3D" id="3.40.50.300">
    <property type="entry name" value="P-loop containing nucleotide triphosphate hydrolases"/>
    <property type="match status" value="2"/>
</dbReference>
<dbReference type="InterPro" id="IPR036640">
    <property type="entry name" value="ABC1_TM_sf"/>
</dbReference>
<dbReference type="GeneID" id="27719280"/>
<evidence type="ECO:0000256" key="10">
    <source>
        <dbReference type="SAM" id="Phobius"/>
    </source>
</evidence>
<feature type="transmembrane region" description="Helical" evidence="10">
    <location>
        <begin position="1061"/>
        <end position="1081"/>
    </location>
</feature>
<feature type="transmembrane region" description="Helical" evidence="10">
    <location>
        <begin position="257"/>
        <end position="275"/>
    </location>
</feature>
<dbReference type="PROSITE" id="PS50893">
    <property type="entry name" value="ABC_TRANSPORTER_2"/>
    <property type="match status" value="2"/>
</dbReference>
<dbReference type="CDD" id="cd18577">
    <property type="entry name" value="ABC_6TM_Pgp_ABCB1_D1_like"/>
    <property type="match status" value="1"/>
</dbReference>
<keyword evidence="6" id="KW-0067">ATP-binding</keyword>
<dbReference type="Pfam" id="PF00664">
    <property type="entry name" value="ABC_membrane"/>
    <property type="match status" value="2"/>
</dbReference>
<feature type="transmembrane region" description="Helical" evidence="10">
    <location>
        <begin position="840"/>
        <end position="861"/>
    </location>
</feature>
<gene>
    <name evidence="13" type="ORF">SAPIO_CDS10116</name>
</gene>
<dbReference type="InterPro" id="IPR027417">
    <property type="entry name" value="P-loop_NTPase"/>
</dbReference>
<dbReference type="GO" id="GO:0016887">
    <property type="term" value="F:ATP hydrolysis activity"/>
    <property type="evidence" value="ECO:0007669"/>
    <property type="project" value="InterPro"/>
</dbReference>
<keyword evidence="5" id="KW-0547">Nucleotide-binding</keyword>
<dbReference type="InterPro" id="IPR039421">
    <property type="entry name" value="Type_1_exporter"/>
</dbReference>
<dbReference type="Pfam" id="PF00005">
    <property type="entry name" value="ABC_tran"/>
    <property type="match status" value="2"/>
</dbReference>
<dbReference type="InterPro" id="IPR011527">
    <property type="entry name" value="ABC1_TM_dom"/>
</dbReference>
<feature type="compositionally biased region" description="Basic and acidic residues" evidence="9">
    <location>
        <begin position="1111"/>
        <end position="1123"/>
    </location>
</feature>
<dbReference type="EMBL" id="JOWA01000154">
    <property type="protein sequence ID" value="KEZ39407.1"/>
    <property type="molecule type" value="Genomic_DNA"/>
</dbReference>
<feature type="compositionally biased region" description="Pro residues" evidence="9">
    <location>
        <begin position="33"/>
        <end position="43"/>
    </location>
</feature>
<dbReference type="GO" id="GO:0016020">
    <property type="term" value="C:membrane"/>
    <property type="evidence" value="ECO:0007669"/>
    <property type="project" value="UniProtKB-SubCell"/>
</dbReference>
<feature type="compositionally biased region" description="Low complexity" evidence="9">
    <location>
        <begin position="18"/>
        <end position="32"/>
    </location>
</feature>
<comment type="similarity">
    <text evidence="3">Belongs to the ABC transporter superfamily. ABCB family. Multidrug resistance exporter (TC 3.A.1.201) subfamily.</text>
</comment>
<dbReference type="Proteomes" id="UP000028545">
    <property type="component" value="Unassembled WGS sequence"/>
</dbReference>
<organism evidence="13 14">
    <name type="scientific">Pseudallescheria apiosperma</name>
    <name type="common">Scedosporium apiospermum</name>
    <dbReference type="NCBI Taxonomy" id="563466"/>
    <lineage>
        <taxon>Eukaryota</taxon>
        <taxon>Fungi</taxon>
        <taxon>Dikarya</taxon>
        <taxon>Ascomycota</taxon>
        <taxon>Pezizomycotina</taxon>
        <taxon>Sordariomycetes</taxon>
        <taxon>Hypocreomycetidae</taxon>
        <taxon>Microascales</taxon>
        <taxon>Microascaceae</taxon>
        <taxon>Scedosporium</taxon>
    </lineage>
</organism>
<dbReference type="CDD" id="cd03249">
    <property type="entry name" value="ABC_MTABC3_MDL1_MDL2"/>
    <property type="match status" value="1"/>
</dbReference>
<dbReference type="PANTHER" id="PTHR24221">
    <property type="entry name" value="ATP-BINDING CASSETTE SUB-FAMILY B"/>
    <property type="match status" value="1"/>
</dbReference>
<dbReference type="InterPro" id="IPR003439">
    <property type="entry name" value="ABC_transporter-like_ATP-bd"/>
</dbReference>
<dbReference type="Gene3D" id="1.20.1560.10">
    <property type="entry name" value="ABC transporter type 1, transmembrane domain"/>
    <property type="match status" value="2"/>
</dbReference>
<protein>
    <recommendedName>
        <fullName evidence="15">ABC transporter</fullName>
    </recommendedName>
</protein>
<dbReference type="GO" id="GO:0140359">
    <property type="term" value="F:ABC-type transporter activity"/>
    <property type="evidence" value="ECO:0007669"/>
    <property type="project" value="InterPro"/>
</dbReference>
<dbReference type="FunFam" id="3.40.50.300:FF:001530">
    <property type="entry name" value="ABC multidrug transporter (Eurofung)"/>
    <property type="match status" value="1"/>
</dbReference>
<dbReference type="KEGG" id="sapo:SAPIO_CDS10116"/>
<dbReference type="GO" id="GO:0012505">
    <property type="term" value="C:endomembrane system"/>
    <property type="evidence" value="ECO:0007669"/>
    <property type="project" value="UniProtKB-SubCell"/>
</dbReference>
<feature type="transmembrane region" description="Helical" evidence="10">
    <location>
        <begin position="921"/>
        <end position="941"/>
    </location>
</feature>
<feature type="transmembrane region" description="Helical" evidence="10">
    <location>
        <begin position="947"/>
        <end position="965"/>
    </location>
</feature>
<feature type="domain" description="ABC transmembrane type-1" evidence="12">
    <location>
        <begin position="207"/>
        <end position="425"/>
    </location>
</feature>
<evidence type="ECO:0000256" key="2">
    <source>
        <dbReference type="ARBA" id="ARBA00004308"/>
    </source>
</evidence>
<dbReference type="FunFam" id="3.40.50.300:FF:000913">
    <property type="entry name" value="ABC multidrug transporter SitT"/>
    <property type="match status" value="1"/>
</dbReference>
<dbReference type="PANTHER" id="PTHR24221:SF213">
    <property type="entry name" value="ABC MULTIDRUG TRANSPORTER (EUROFUNG)"/>
    <property type="match status" value="1"/>
</dbReference>
<evidence type="ECO:0000313" key="14">
    <source>
        <dbReference type="Proteomes" id="UP000028545"/>
    </source>
</evidence>
<feature type="transmembrane region" description="Helical" evidence="10">
    <location>
        <begin position="281"/>
        <end position="299"/>
    </location>
</feature>
<dbReference type="PROSITE" id="PS00211">
    <property type="entry name" value="ABC_TRANSPORTER_1"/>
    <property type="match status" value="2"/>
</dbReference>
<proteinExistence type="inferred from homology"/>
<dbReference type="GO" id="GO:0005524">
    <property type="term" value="F:ATP binding"/>
    <property type="evidence" value="ECO:0007669"/>
    <property type="project" value="UniProtKB-KW"/>
</dbReference>
<evidence type="ECO:0000256" key="3">
    <source>
        <dbReference type="ARBA" id="ARBA00007577"/>
    </source>
</evidence>
<dbReference type="PROSITE" id="PS50929">
    <property type="entry name" value="ABC_TM1F"/>
    <property type="match status" value="2"/>
</dbReference>
<feature type="domain" description="ABC transporter" evidence="11">
    <location>
        <begin position="1137"/>
        <end position="1375"/>
    </location>
</feature>
<dbReference type="SUPFAM" id="SSF90123">
    <property type="entry name" value="ABC transporter transmembrane region"/>
    <property type="match status" value="2"/>
</dbReference>
<keyword evidence="4 10" id="KW-0812">Transmembrane</keyword>
<feature type="transmembrane region" description="Helical" evidence="10">
    <location>
        <begin position="361"/>
        <end position="385"/>
    </location>
</feature>
<feature type="region of interest" description="Disordered" evidence="9">
    <location>
        <begin position="1103"/>
        <end position="1127"/>
    </location>
</feature>
<evidence type="ECO:0000256" key="6">
    <source>
        <dbReference type="ARBA" id="ARBA00022840"/>
    </source>
</evidence>